<dbReference type="Proteomes" id="UP000214646">
    <property type="component" value="Unassembled WGS sequence"/>
</dbReference>
<accession>A0A225DEK0</accession>
<evidence type="ECO:0000313" key="3">
    <source>
        <dbReference type="Proteomes" id="UP000214646"/>
    </source>
</evidence>
<dbReference type="AlphaFoldDB" id="A0A225DEK0"/>
<comment type="caution">
    <text evidence="2">The sequence shown here is derived from an EMBL/GenBank/DDBJ whole genome shotgun (WGS) entry which is preliminary data.</text>
</comment>
<organism evidence="2 3">
    <name type="scientific">Fimbriiglobus ruber</name>
    <dbReference type="NCBI Taxonomy" id="1908690"/>
    <lineage>
        <taxon>Bacteria</taxon>
        <taxon>Pseudomonadati</taxon>
        <taxon>Planctomycetota</taxon>
        <taxon>Planctomycetia</taxon>
        <taxon>Gemmatales</taxon>
        <taxon>Gemmataceae</taxon>
        <taxon>Fimbriiglobus</taxon>
    </lineage>
</organism>
<feature type="region of interest" description="Disordered" evidence="1">
    <location>
        <begin position="1"/>
        <end position="22"/>
    </location>
</feature>
<keyword evidence="3" id="KW-1185">Reference proteome</keyword>
<protein>
    <submittedName>
        <fullName evidence="2">Uncharacterized protein</fullName>
    </submittedName>
</protein>
<gene>
    <name evidence="2" type="ORF">FRUB_05772</name>
</gene>
<name>A0A225DEK0_9BACT</name>
<feature type="compositionally biased region" description="Basic and acidic residues" evidence="1">
    <location>
        <begin position="9"/>
        <end position="22"/>
    </location>
</feature>
<evidence type="ECO:0000313" key="2">
    <source>
        <dbReference type="EMBL" id="OWK39882.1"/>
    </source>
</evidence>
<proteinExistence type="predicted"/>
<reference evidence="3" key="1">
    <citation type="submission" date="2017-06" db="EMBL/GenBank/DDBJ databases">
        <title>Genome analysis of Fimbriiglobus ruber SP5, the first member of the order Planctomycetales with confirmed chitinolytic capability.</title>
        <authorList>
            <person name="Ravin N.V."/>
            <person name="Rakitin A.L."/>
            <person name="Ivanova A.A."/>
            <person name="Beletsky A.V."/>
            <person name="Kulichevskaya I.S."/>
            <person name="Mardanov A.V."/>
            <person name="Dedysh S.N."/>
        </authorList>
    </citation>
    <scope>NUCLEOTIDE SEQUENCE [LARGE SCALE GENOMIC DNA]</scope>
    <source>
        <strain evidence="3">SP5</strain>
    </source>
</reference>
<sequence>MMGVRTRVTRLERDAAGRAEDAPAKPVVFVRLPYNGRGPPMPGEYVSQDGRVMTVIYESVVTDRSEVEESFQQHG</sequence>
<dbReference type="EMBL" id="NIDE01000009">
    <property type="protein sequence ID" value="OWK39882.1"/>
    <property type="molecule type" value="Genomic_DNA"/>
</dbReference>
<evidence type="ECO:0000256" key="1">
    <source>
        <dbReference type="SAM" id="MobiDB-lite"/>
    </source>
</evidence>